<dbReference type="Pfam" id="PF01956">
    <property type="entry name" value="EMC3_TMCO1"/>
    <property type="match status" value="1"/>
</dbReference>
<comment type="caution">
    <text evidence="7">The sequence shown here is derived from an EMBL/GenBank/DDBJ whole genome shotgun (WGS) entry which is preliminary data.</text>
</comment>
<evidence type="ECO:0000313" key="7">
    <source>
        <dbReference type="EMBL" id="EMA27003.1"/>
    </source>
</evidence>
<dbReference type="PANTHER" id="PTHR42198:SF1">
    <property type="entry name" value="INTEGRAL MEMBRANE PROTEIN"/>
    <property type="match status" value="1"/>
</dbReference>
<evidence type="ECO:0000256" key="1">
    <source>
        <dbReference type="ARBA" id="ARBA00004141"/>
    </source>
</evidence>
<feature type="transmembrane region" description="Helical" evidence="6">
    <location>
        <begin position="83"/>
        <end position="102"/>
    </location>
</feature>
<evidence type="ECO:0000256" key="6">
    <source>
        <dbReference type="SAM" id="Phobius"/>
    </source>
</evidence>
<keyword evidence="2 6" id="KW-0812">Transmembrane</keyword>
<feature type="coiled-coil region" evidence="5">
    <location>
        <begin position="146"/>
        <end position="173"/>
    </location>
</feature>
<organism evidence="7 8">
    <name type="scientific">Haloarcula japonica (strain ATCC 49778 / DSM 6131 / JCM 7785 / NBRC 101032 / NCIMB 13157 / TR-1)</name>
    <dbReference type="NCBI Taxonomy" id="1227453"/>
    <lineage>
        <taxon>Archaea</taxon>
        <taxon>Methanobacteriati</taxon>
        <taxon>Methanobacteriota</taxon>
        <taxon>Stenosarchaea group</taxon>
        <taxon>Halobacteria</taxon>
        <taxon>Halobacteriales</taxon>
        <taxon>Haloarculaceae</taxon>
        <taxon>Haloarcula</taxon>
    </lineage>
</organism>
<accession>M0L1Q8</accession>
<evidence type="ECO:0000256" key="3">
    <source>
        <dbReference type="ARBA" id="ARBA00022989"/>
    </source>
</evidence>
<dbReference type="GO" id="GO:0016020">
    <property type="term" value="C:membrane"/>
    <property type="evidence" value="ECO:0007669"/>
    <property type="project" value="UniProtKB-SubCell"/>
</dbReference>
<dbReference type="EMBL" id="AOLY01000048">
    <property type="protein sequence ID" value="EMA27003.1"/>
    <property type="molecule type" value="Genomic_DNA"/>
</dbReference>
<keyword evidence="4 6" id="KW-0472">Membrane</keyword>
<keyword evidence="8" id="KW-1185">Reference proteome</keyword>
<gene>
    <name evidence="7" type="ORF">C444_21306</name>
</gene>
<evidence type="ECO:0008006" key="9">
    <source>
        <dbReference type="Google" id="ProtNLM"/>
    </source>
</evidence>
<dbReference type="InterPro" id="IPR038978">
    <property type="entry name" value="MJ0935"/>
</dbReference>
<evidence type="ECO:0000256" key="4">
    <source>
        <dbReference type="ARBA" id="ARBA00023136"/>
    </source>
</evidence>
<feature type="transmembrane region" description="Helical" evidence="6">
    <location>
        <begin position="203"/>
        <end position="220"/>
    </location>
</feature>
<feature type="transmembrane region" description="Helical" evidence="6">
    <location>
        <begin position="122"/>
        <end position="142"/>
    </location>
</feature>
<dbReference type="STRING" id="1227453.C444_21306"/>
<sequence length="284" mass="31996">MRDALATVVEHSDKGNEPLQWNDVSESLSNEEWGRLIREGVLVSDGTGFTVANPERVREALQPDEPMDTTTDTDGIEAESWAWYDKAAGLAALSLFAGYWSTGIRDTIASYDDLLLAPVTDAFPFFAVIILLAIVTGLYSTVLQSRLRDTEKIQAYQKRVNELKERKEAAKERGDDEALAELQEEQMEVASDQLGMFKLQFRPMVWIMLLTIPVFLWLRWKVRGGHLGASEFGLIVPLAGAVGWQEPLFGPMKTWIVWYFLCSMVSRQLIQKTFDIQPTASQSD</sequence>
<protein>
    <recommendedName>
        <fullName evidence="9">HTR-like protein</fullName>
    </recommendedName>
</protein>
<evidence type="ECO:0000256" key="5">
    <source>
        <dbReference type="SAM" id="Coils"/>
    </source>
</evidence>
<dbReference type="PANTHER" id="PTHR42198">
    <property type="entry name" value="INTEGRAL MEMBRANE PROTEIN"/>
    <property type="match status" value="1"/>
</dbReference>
<name>M0L1Q8_HALJT</name>
<evidence type="ECO:0000256" key="2">
    <source>
        <dbReference type="ARBA" id="ARBA00022692"/>
    </source>
</evidence>
<comment type="subcellular location">
    <subcellularLocation>
        <location evidence="1">Membrane</location>
        <topology evidence="1">Multi-pass membrane protein</topology>
    </subcellularLocation>
</comment>
<keyword evidence="5" id="KW-0175">Coiled coil</keyword>
<dbReference type="AlphaFoldDB" id="M0L1Q8"/>
<dbReference type="InterPro" id="IPR002809">
    <property type="entry name" value="EMC3/TMCO1"/>
</dbReference>
<dbReference type="PATRIC" id="fig|1227453.3.peg.4185"/>
<dbReference type="eggNOG" id="arCOG02673">
    <property type="taxonomic scope" value="Archaea"/>
</dbReference>
<dbReference type="Proteomes" id="UP000011524">
    <property type="component" value="Unassembled WGS sequence"/>
</dbReference>
<evidence type="ECO:0000313" key="8">
    <source>
        <dbReference type="Proteomes" id="UP000011524"/>
    </source>
</evidence>
<reference evidence="7 8" key="1">
    <citation type="journal article" date="2014" name="PLoS Genet.">
        <title>Phylogenetically driven sequencing of extremely halophilic archaea reveals strategies for static and dynamic osmo-response.</title>
        <authorList>
            <person name="Becker E.A."/>
            <person name="Seitzer P.M."/>
            <person name="Tritt A."/>
            <person name="Larsen D."/>
            <person name="Krusor M."/>
            <person name="Yao A.I."/>
            <person name="Wu D."/>
            <person name="Madern D."/>
            <person name="Eisen J.A."/>
            <person name="Darling A.E."/>
            <person name="Facciotti M.T."/>
        </authorList>
    </citation>
    <scope>NUCLEOTIDE SEQUENCE [LARGE SCALE GENOMIC DNA]</scope>
    <source>
        <strain evidence="8">ATCC 49778 / DSM 6131 / JCM 7785 / NBRC 101032 / NCIMB 13157 / TR-1</strain>
    </source>
</reference>
<dbReference type="SMART" id="SM01415">
    <property type="entry name" value="DUF106"/>
    <property type="match status" value="1"/>
</dbReference>
<proteinExistence type="predicted"/>
<keyword evidence="3 6" id="KW-1133">Transmembrane helix</keyword>